<sequence length="48" mass="5757">MKRLRKLRQEKKLTLKEVSQKLNNYGLDLSPDALAKYERGDREPKLER</sequence>
<dbReference type="PROSITE" id="PS50943">
    <property type="entry name" value="HTH_CROC1"/>
    <property type="match status" value="1"/>
</dbReference>
<evidence type="ECO:0000313" key="3">
    <source>
        <dbReference type="Proteomes" id="UP001232113"/>
    </source>
</evidence>
<dbReference type="CDD" id="cd00093">
    <property type="entry name" value="HTH_XRE"/>
    <property type="match status" value="1"/>
</dbReference>
<proteinExistence type="predicted"/>
<dbReference type="SUPFAM" id="SSF47413">
    <property type="entry name" value="lambda repressor-like DNA-binding domains"/>
    <property type="match status" value="1"/>
</dbReference>
<gene>
    <name evidence="2" type="ORF">QP354_06880</name>
</gene>
<feature type="domain" description="HTH cro/C1-type" evidence="1">
    <location>
        <begin position="4"/>
        <end position="47"/>
    </location>
</feature>
<accession>A0AAW6XP03</accession>
<name>A0AAW6XP03_9LACO</name>
<dbReference type="Gene3D" id="1.10.260.40">
    <property type="entry name" value="lambda repressor-like DNA-binding domains"/>
    <property type="match status" value="1"/>
</dbReference>
<dbReference type="GO" id="GO:0003677">
    <property type="term" value="F:DNA binding"/>
    <property type="evidence" value="ECO:0007669"/>
    <property type="project" value="InterPro"/>
</dbReference>
<dbReference type="AlphaFoldDB" id="A0AAW6XP03"/>
<dbReference type="InterPro" id="IPR001387">
    <property type="entry name" value="Cro/C1-type_HTH"/>
</dbReference>
<reference evidence="2" key="1">
    <citation type="submission" date="2023-05" db="EMBL/GenBank/DDBJ databases">
        <title>Cataloging the Phylogenetic Diversity of Human Bladder Bacteria.</title>
        <authorList>
            <person name="Du J."/>
        </authorList>
    </citation>
    <scope>NUCLEOTIDE SEQUENCE</scope>
    <source>
        <strain evidence="2">UMB6975B</strain>
    </source>
</reference>
<dbReference type="RefSeq" id="WP_186433664.1">
    <property type="nucleotide sequence ID" value="NZ_JASOLY010000011.1"/>
</dbReference>
<evidence type="ECO:0000313" key="2">
    <source>
        <dbReference type="EMBL" id="MDK6868789.1"/>
    </source>
</evidence>
<comment type="caution">
    <text evidence="2">The sequence shown here is derived from an EMBL/GenBank/DDBJ whole genome shotgun (WGS) entry which is preliminary data.</text>
</comment>
<protein>
    <submittedName>
        <fullName evidence="2">Helix-turn-helix transcriptional regulator</fullName>
    </submittedName>
</protein>
<organism evidence="2 3">
    <name type="scientific">Lactobacillus paragasseri</name>
    <dbReference type="NCBI Taxonomy" id="2107999"/>
    <lineage>
        <taxon>Bacteria</taxon>
        <taxon>Bacillati</taxon>
        <taxon>Bacillota</taxon>
        <taxon>Bacilli</taxon>
        <taxon>Lactobacillales</taxon>
        <taxon>Lactobacillaceae</taxon>
        <taxon>Lactobacillus</taxon>
    </lineage>
</organism>
<dbReference type="Pfam" id="PF01381">
    <property type="entry name" value="HTH_3"/>
    <property type="match status" value="1"/>
</dbReference>
<evidence type="ECO:0000259" key="1">
    <source>
        <dbReference type="PROSITE" id="PS50943"/>
    </source>
</evidence>
<dbReference type="Proteomes" id="UP001232113">
    <property type="component" value="Unassembled WGS sequence"/>
</dbReference>
<dbReference type="InterPro" id="IPR010982">
    <property type="entry name" value="Lambda_DNA-bd_dom_sf"/>
</dbReference>
<dbReference type="EMBL" id="JASOLY010000011">
    <property type="protein sequence ID" value="MDK6868789.1"/>
    <property type="molecule type" value="Genomic_DNA"/>
</dbReference>